<gene>
    <name evidence="3" type="ORF">BDW59DRAFT_139102</name>
</gene>
<keyword evidence="2" id="KW-0812">Transmembrane</keyword>
<evidence type="ECO:0000313" key="3">
    <source>
        <dbReference type="EMBL" id="KAL2833052.1"/>
    </source>
</evidence>
<feature type="region of interest" description="Disordered" evidence="1">
    <location>
        <begin position="238"/>
        <end position="313"/>
    </location>
</feature>
<feature type="transmembrane region" description="Helical" evidence="2">
    <location>
        <begin position="195"/>
        <end position="223"/>
    </location>
</feature>
<accession>A0ABR4J1U3</accession>
<keyword evidence="2" id="KW-1133">Transmembrane helix</keyword>
<feature type="compositionally biased region" description="Polar residues" evidence="1">
    <location>
        <begin position="291"/>
        <end position="313"/>
    </location>
</feature>
<feature type="compositionally biased region" description="Basic residues" evidence="1">
    <location>
        <begin position="572"/>
        <end position="582"/>
    </location>
</feature>
<feature type="region of interest" description="Disordered" evidence="1">
    <location>
        <begin position="346"/>
        <end position="370"/>
    </location>
</feature>
<keyword evidence="4" id="KW-1185">Reference proteome</keyword>
<reference evidence="3 4" key="1">
    <citation type="submission" date="2024-07" db="EMBL/GenBank/DDBJ databases">
        <title>Section-level genome sequencing and comparative genomics of Aspergillus sections Usti and Cavernicolus.</title>
        <authorList>
            <consortium name="Lawrence Berkeley National Laboratory"/>
            <person name="Nybo J.L."/>
            <person name="Vesth T.C."/>
            <person name="Theobald S."/>
            <person name="Frisvad J.C."/>
            <person name="Larsen T.O."/>
            <person name="Kjaerboelling I."/>
            <person name="Rothschild-Mancinelli K."/>
            <person name="Lyhne E.K."/>
            <person name="Kogle M.E."/>
            <person name="Barry K."/>
            <person name="Clum A."/>
            <person name="Na H."/>
            <person name="Ledsgaard L."/>
            <person name="Lin J."/>
            <person name="Lipzen A."/>
            <person name="Kuo A."/>
            <person name="Riley R."/>
            <person name="Mondo S."/>
            <person name="LaButti K."/>
            <person name="Haridas S."/>
            <person name="Pangalinan J."/>
            <person name="Salamov A.A."/>
            <person name="Simmons B.A."/>
            <person name="Magnuson J.K."/>
            <person name="Chen J."/>
            <person name="Drula E."/>
            <person name="Henrissat B."/>
            <person name="Wiebenga A."/>
            <person name="Lubbers R.J."/>
            <person name="Gomes A.C."/>
            <person name="Makela M.R."/>
            <person name="Stajich J."/>
            <person name="Grigoriev I.V."/>
            <person name="Mortensen U.H."/>
            <person name="De vries R.P."/>
            <person name="Baker S.E."/>
            <person name="Andersen M.R."/>
        </authorList>
    </citation>
    <scope>NUCLEOTIDE SEQUENCE [LARGE SCALE GENOMIC DNA]</scope>
    <source>
        <strain evidence="3 4">CBS 600.67</strain>
    </source>
</reference>
<organism evidence="3 4">
    <name type="scientific">Aspergillus cavernicola</name>
    <dbReference type="NCBI Taxonomy" id="176166"/>
    <lineage>
        <taxon>Eukaryota</taxon>
        <taxon>Fungi</taxon>
        <taxon>Dikarya</taxon>
        <taxon>Ascomycota</taxon>
        <taxon>Pezizomycotina</taxon>
        <taxon>Eurotiomycetes</taxon>
        <taxon>Eurotiomycetidae</taxon>
        <taxon>Eurotiales</taxon>
        <taxon>Aspergillaceae</taxon>
        <taxon>Aspergillus</taxon>
        <taxon>Aspergillus subgen. Nidulantes</taxon>
    </lineage>
</organism>
<evidence type="ECO:0000256" key="2">
    <source>
        <dbReference type="SAM" id="Phobius"/>
    </source>
</evidence>
<feature type="compositionally biased region" description="Polar residues" evidence="1">
    <location>
        <begin position="24"/>
        <end position="37"/>
    </location>
</feature>
<feature type="region of interest" description="Disordered" evidence="1">
    <location>
        <begin position="1"/>
        <end position="71"/>
    </location>
</feature>
<feature type="region of interest" description="Disordered" evidence="1">
    <location>
        <begin position="500"/>
        <end position="542"/>
    </location>
</feature>
<feature type="transmembrane region" description="Helical" evidence="2">
    <location>
        <begin position="88"/>
        <end position="108"/>
    </location>
</feature>
<evidence type="ECO:0000256" key="1">
    <source>
        <dbReference type="SAM" id="MobiDB-lite"/>
    </source>
</evidence>
<feature type="region of interest" description="Disordered" evidence="1">
    <location>
        <begin position="652"/>
        <end position="694"/>
    </location>
</feature>
<feature type="compositionally biased region" description="Low complexity" evidence="1">
    <location>
        <begin position="673"/>
        <end position="682"/>
    </location>
</feature>
<evidence type="ECO:0000313" key="4">
    <source>
        <dbReference type="Proteomes" id="UP001610335"/>
    </source>
</evidence>
<dbReference type="Proteomes" id="UP001610335">
    <property type="component" value="Unassembled WGS sequence"/>
</dbReference>
<feature type="transmembrane region" description="Helical" evidence="2">
    <location>
        <begin position="150"/>
        <end position="175"/>
    </location>
</feature>
<name>A0ABR4J1U3_9EURO</name>
<dbReference type="EMBL" id="JBFXLS010000005">
    <property type="protein sequence ID" value="KAL2833052.1"/>
    <property type="molecule type" value="Genomic_DNA"/>
</dbReference>
<feature type="compositionally biased region" description="Basic and acidic residues" evidence="1">
    <location>
        <begin position="652"/>
        <end position="666"/>
    </location>
</feature>
<feature type="compositionally biased region" description="Polar residues" evidence="1">
    <location>
        <begin position="262"/>
        <end position="272"/>
    </location>
</feature>
<sequence>MGNSSPPFLYGPPGAFNFKGPTDRSFNPKSVTESSWTRPAPRPKQKGPLVGFNRHPDSYSNIPDGRSRWTPMSPRTKDKVIYGRLVQLGLRILSLLGALGSLFCAIIIKNAATTIIWIVRVGPAVAILHTLYAIYHLCRSPVRRPPGSQASYMLFASTLDLSLVPFYVFAAYLGYKEYTSSTYGWQSLLGTDADVITIATAIFHLSVVNGGLHLISLGISAWLCKIFRQIAHLPPDLNPLEDNLTARPHKRSKSEIAEKHASSSTLDSTQSVAEPLINAPRTVPFMHTRNKSSGDNYSRVSTDIARQSRHSQTSIPQMPFQYRANTMEDTTYEIPLHDQEVVTRSTSSIPCSTPVRQPSPEVPNRSQCVSPASDNWIAYSSRSASPVEDTKNGQPTPREPSSVYSRAETPASANGMMDWMSLAQKYGWDINETISEDLRGEYESLAMHEFYGTEEDTHNVRKNGLYDHDQGDIGDHRIDIFQDHGSSDDENDLKVNPLALNPPTPQPVLESAKQTRKPSGRMVLGSIPNLSPTPTLQVPPLDKLERDGHFYGEMEGKAGLKDVTSPETTPGKKAKLVKRKTDKHSSYGPLKQGDDGPGENDPKAAPATDLTVSERDRKGRVISNSGADFGRRVGQTSSLSYGNYIAGLGVGRRRDVSGKMAEEGRGGIDSPKSESVNSNSNSARAAGWARFAGL</sequence>
<proteinExistence type="predicted"/>
<protein>
    <submittedName>
        <fullName evidence="3">Uncharacterized protein</fullName>
    </submittedName>
</protein>
<feature type="compositionally biased region" description="Polar residues" evidence="1">
    <location>
        <begin position="346"/>
        <end position="356"/>
    </location>
</feature>
<comment type="caution">
    <text evidence="3">The sequence shown here is derived from an EMBL/GenBank/DDBJ whole genome shotgun (WGS) entry which is preliminary data.</text>
</comment>
<keyword evidence="2" id="KW-0472">Membrane</keyword>
<feature type="transmembrane region" description="Helical" evidence="2">
    <location>
        <begin position="114"/>
        <end position="138"/>
    </location>
</feature>
<feature type="region of interest" description="Disordered" evidence="1">
    <location>
        <begin position="382"/>
        <end position="409"/>
    </location>
</feature>
<feature type="region of interest" description="Disordered" evidence="1">
    <location>
        <begin position="555"/>
        <end position="634"/>
    </location>
</feature>